<evidence type="ECO:0000313" key="1">
    <source>
        <dbReference type="EMBL" id="QJA55609.1"/>
    </source>
</evidence>
<protein>
    <submittedName>
        <fullName evidence="1">Uncharacterized protein</fullName>
    </submittedName>
</protein>
<proteinExistence type="predicted"/>
<evidence type="ECO:0000313" key="2">
    <source>
        <dbReference type="EMBL" id="QJA79055.1"/>
    </source>
</evidence>
<reference evidence="1" key="1">
    <citation type="submission" date="2020-03" db="EMBL/GenBank/DDBJ databases">
        <title>The deep terrestrial virosphere.</title>
        <authorList>
            <person name="Holmfeldt K."/>
            <person name="Nilsson E."/>
            <person name="Simone D."/>
            <person name="Lopez-Fernandez M."/>
            <person name="Wu X."/>
            <person name="de Brujin I."/>
            <person name="Lundin D."/>
            <person name="Andersson A."/>
            <person name="Bertilsson S."/>
            <person name="Dopson M."/>
        </authorList>
    </citation>
    <scope>NUCLEOTIDE SEQUENCE</scope>
    <source>
        <strain evidence="2">MM415A00947</strain>
        <strain evidence="1">MM415B02028</strain>
    </source>
</reference>
<name>A0A6M3IDU3_9ZZZZ</name>
<dbReference type="AlphaFoldDB" id="A0A6M3IDU3"/>
<dbReference type="EMBL" id="MT141168">
    <property type="protein sequence ID" value="QJA55609.1"/>
    <property type="molecule type" value="Genomic_DNA"/>
</dbReference>
<accession>A0A6M3IDU3</accession>
<organism evidence="1">
    <name type="scientific">viral metagenome</name>
    <dbReference type="NCBI Taxonomy" id="1070528"/>
    <lineage>
        <taxon>unclassified sequences</taxon>
        <taxon>metagenomes</taxon>
        <taxon>organismal metagenomes</taxon>
    </lineage>
</organism>
<sequence>MLQVYDEELCHAVKMARLAVEEAEDTRQECIGDYTNKKMIILSITDVRTLLEIAEGEAQKRGINTLY</sequence>
<dbReference type="EMBL" id="MT142365">
    <property type="protein sequence ID" value="QJA79055.1"/>
    <property type="molecule type" value="Genomic_DNA"/>
</dbReference>
<gene>
    <name evidence="2" type="ORF">MM415A00947_0010</name>
    <name evidence="1" type="ORF">MM415B02028_0019</name>
</gene>